<dbReference type="RefSeq" id="WP_378381684.1">
    <property type="nucleotide sequence ID" value="NZ_JBHLVE010000063.1"/>
</dbReference>
<evidence type="ECO:0008006" key="3">
    <source>
        <dbReference type="Google" id="ProtNLM"/>
    </source>
</evidence>
<dbReference type="EMBL" id="FNTL01000002">
    <property type="protein sequence ID" value="SEB38656.1"/>
    <property type="molecule type" value="Genomic_DNA"/>
</dbReference>
<dbReference type="InterPro" id="IPR029058">
    <property type="entry name" value="AB_hydrolase_fold"/>
</dbReference>
<dbReference type="AlphaFoldDB" id="A0A1H4IYF5"/>
<evidence type="ECO:0000313" key="1">
    <source>
        <dbReference type="EMBL" id="SEB38656.1"/>
    </source>
</evidence>
<name>A0A1H4IYF5_RHOJO</name>
<dbReference type="Gene3D" id="3.40.50.1820">
    <property type="entry name" value="alpha/beta hydrolase"/>
    <property type="match status" value="1"/>
</dbReference>
<dbReference type="Proteomes" id="UP000183407">
    <property type="component" value="Unassembled WGS sequence"/>
</dbReference>
<proteinExistence type="predicted"/>
<organism evidence="1 2">
    <name type="scientific">Rhodococcus jostii</name>
    <dbReference type="NCBI Taxonomy" id="132919"/>
    <lineage>
        <taxon>Bacteria</taxon>
        <taxon>Bacillati</taxon>
        <taxon>Actinomycetota</taxon>
        <taxon>Actinomycetes</taxon>
        <taxon>Mycobacteriales</taxon>
        <taxon>Nocardiaceae</taxon>
        <taxon>Rhodococcus</taxon>
    </lineage>
</organism>
<sequence length="353" mass="38560">MARLAATVWASEVTAEGQDPDTAVMVVHPTSNMLGHYALGPLAERGLAGVGLTTRYVGNDSSLITENVLLDIASMVRHLREDRGYRRVVLVGNSGGASVVPYYQAQATNATVTDPPGGGPNLTEHDLPPADAVVMLMAHSGRARLVTEWLDPAIIDETTPFLRDPAIDMYDERNGPPYSADFIERYRAAQVARNRRITAWAEQLLRAAPQGVDDYPFVVHGTYADPRSLDAALEPSDREIGVSLWGPPRAANLLPAAIARYTTARSWLNQWSIDHAQGDSLRWLPHLEVPVLIVYGTGDTAAHPQHALDMYEATPDELATLVTIKGAGHYFQGQPELRDEACDRIAEWINARS</sequence>
<protein>
    <recommendedName>
        <fullName evidence="3">Alpha/beta hydrolase</fullName>
    </recommendedName>
</protein>
<evidence type="ECO:0000313" key="2">
    <source>
        <dbReference type="Proteomes" id="UP000183407"/>
    </source>
</evidence>
<gene>
    <name evidence="1" type="ORF">SAMN04490220_0618</name>
</gene>
<reference evidence="2" key="1">
    <citation type="submission" date="2016-10" db="EMBL/GenBank/DDBJ databases">
        <authorList>
            <person name="Varghese N."/>
        </authorList>
    </citation>
    <scope>NUCLEOTIDE SEQUENCE [LARGE SCALE GENOMIC DNA]</scope>
    <source>
        <strain evidence="2">DSM 44719</strain>
    </source>
</reference>
<dbReference type="SUPFAM" id="SSF53474">
    <property type="entry name" value="alpha/beta-Hydrolases"/>
    <property type="match status" value="1"/>
</dbReference>
<accession>A0A1H4IYF5</accession>